<dbReference type="InterPro" id="IPR035901">
    <property type="entry name" value="GIY-YIG_endonuc_sf"/>
</dbReference>
<dbReference type="SUPFAM" id="SSF82771">
    <property type="entry name" value="GIY-YIG endonuclease"/>
    <property type="match status" value="1"/>
</dbReference>
<name>A0AAT9G9G3_9RICK</name>
<dbReference type="InterPro" id="IPR050190">
    <property type="entry name" value="UPF0213_domain"/>
</dbReference>
<dbReference type="Gene3D" id="3.40.1440.10">
    <property type="entry name" value="GIY-YIG endonuclease"/>
    <property type="match status" value="1"/>
</dbReference>
<dbReference type="CDD" id="cd10448">
    <property type="entry name" value="GIY-YIG_unchar_3"/>
    <property type="match status" value="1"/>
</dbReference>
<evidence type="ECO:0000313" key="3">
    <source>
        <dbReference type="EMBL" id="BFD46450.1"/>
    </source>
</evidence>
<gene>
    <name evidence="3" type="ORF">DMENIID0002_10960</name>
</gene>
<dbReference type="PANTHER" id="PTHR34477">
    <property type="entry name" value="UPF0213 PROTEIN YHBQ"/>
    <property type="match status" value="1"/>
</dbReference>
<dbReference type="PANTHER" id="PTHR34477:SF5">
    <property type="entry name" value="BSL5627 PROTEIN"/>
    <property type="match status" value="1"/>
</dbReference>
<dbReference type="EMBL" id="AP029170">
    <property type="protein sequence ID" value="BFD46450.1"/>
    <property type="molecule type" value="Genomic_DNA"/>
</dbReference>
<reference evidence="3" key="1">
    <citation type="submission" date="2024-01" db="EMBL/GenBank/DDBJ databases">
        <title>Sequencing the genomes of a sandfly, Sergentomyia squamirostris, and its two endosymbionts.</title>
        <authorList>
            <person name="Itokawa K."/>
            <person name="Sanjoba C."/>
        </authorList>
    </citation>
    <scope>NUCLEOTIDE SEQUENCE</scope>
    <source>
        <strain evidence="3">RiSSQ</strain>
    </source>
</reference>
<evidence type="ECO:0000256" key="1">
    <source>
        <dbReference type="ARBA" id="ARBA00007435"/>
    </source>
</evidence>
<dbReference type="Pfam" id="PF01541">
    <property type="entry name" value="GIY-YIG"/>
    <property type="match status" value="1"/>
</dbReference>
<feature type="domain" description="GIY-YIG" evidence="2">
    <location>
        <begin position="2"/>
        <end position="78"/>
    </location>
</feature>
<organism evidence="3">
    <name type="scientific">Candidatus Tisiphia endosymbiont of Sergentomyia squamirostris</name>
    <dbReference type="NCBI Taxonomy" id="3113639"/>
    <lineage>
        <taxon>Bacteria</taxon>
        <taxon>Pseudomonadati</taxon>
        <taxon>Pseudomonadota</taxon>
        <taxon>Alphaproteobacteria</taxon>
        <taxon>Rickettsiales</taxon>
        <taxon>Rickettsiaceae</taxon>
        <taxon>Rickettsieae</taxon>
        <taxon>Candidatus Tisiphia</taxon>
    </lineage>
</organism>
<sequence>MKQPTVYIMTNKKNGTLYVGITSNLVKRVYEHKNSMIKGFTSRYNCILLVFYEILDTMNAAIVREKQIKAGSRAKKLQLIEIMNLGWHDLYENIV</sequence>
<comment type="similarity">
    <text evidence="1">Belongs to the UPF0213 family.</text>
</comment>
<dbReference type="PROSITE" id="PS50164">
    <property type="entry name" value="GIY_YIG"/>
    <property type="match status" value="1"/>
</dbReference>
<evidence type="ECO:0000259" key="2">
    <source>
        <dbReference type="PROSITE" id="PS50164"/>
    </source>
</evidence>
<dbReference type="AlphaFoldDB" id="A0AAT9G9G3"/>
<protein>
    <submittedName>
        <fullName evidence="3">GIY-YIG nuclease family protein</fullName>
    </submittedName>
</protein>
<dbReference type="SMART" id="SM00465">
    <property type="entry name" value="GIYc"/>
    <property type="match status" value="1"/>
</dbReference>
<proteinExistence type="inferred from homology"/>
<dbReference type="InterPro" id="IPR000305">
    <property type="entry name" value="GIY-YIG_endonuc"/>
</dbReference>
<accession>A0AAT9G9G3</accession>